<evidence type="ECO:0000256" key="4">
    <source>
        <dbReference type="ARBA" id="ARBA00023159"/>
    </source>
</evidence>
<organism evidence="8 9">
    <name type="scientific">Anaeramoeba ignava</name>
    <name type="common">Anaerobic marine amoeba</name>
    <dbReference type="NCBI Taxonomy" id="1746090"/>
    <lineage>
        <taxon>Eukaryota</taxon>
        <taxon>Metamonada</taxon>
        <taxon>Anaeramoebidae</taxon>
        <taxon>Anaeramoeba</taxon>
    </lineage>
</organism>
<accession>A0A9Q0R9Z5</accession>
<keyword evidence="4 7" id="KW-0010">Activator</keyword>
<evidence type="ECO:0000256" key="7">
    <source>
        <dbReference type="RuleBase" id="RU364145"/>
    </source>
</evidence>
<evidence type="ECO:0000313" key="9">
    <source>
        <dbReference type="Proteomes" id="UP001149090"/>
    </source>
</evidence>
<dbReference type="EMBL" id="JAPDFW010000084">
    <property type="protein sequence ID" value="KAJ5071953.1"/>
    <property type="molecule type" value="Genomic_DNA"/>
</dbReference>
<comment type="similarity">
    <text evidence="2 7">Belongs to the Mediator complex subunit 9 family.</text>
</comment>
<evidence type="ECO:0000313" key="8">
    <source>
        <dbReference type="EMBL" id="KAJ5071953.1"/>
    </source>
</evidence>
<evidence type="ECO:0000256" key="3">
    <source>
        <dbReference type="ARBA" id="ARBA00023015"/>
    </source>
</evidence>
<dbReference type="Pfam" id="PF07544">
    <property type="entry name" value="Med9"/>
    <property type="match status" value="1"/>
</dbReference>
<keyword evidence="5 7" id="KW-0804">Transcription</keyword>
<reference evidence="8" key="1">
    <citation type="submission" date="2022-10" db="EMBL/GenBank/DDBJ databases">
        <title>Novel sulphate-reducing endosymbionts in the free-living metamonad Anaeramoeba.</title>
        <authorList>
            <person name="Jerlstrom-Hultqvist J."/>
            <person name="Cepicka I."/>
            <person name="Gallot-Lavallee L."/>
            <person name="Salas-Leiva D."/>
            <person name="Curtis B.A."/>
            <person name="Zahonova K."/>
            <person name="Pipaliya S."/>
            <person name="Dacks J."/>
            <person name="Roger A.J."/>
        </authorList>
    </citation>
    <scope>NUCLEOTIDE SEQUENCE</scope>
    <source>
        <strain evidence="8">BMAN</strain>
    </source>
</reference>
<comment type="function">
    <text evidence="7">Component of the Mediator complex, a coactivator involved in the regulated transcription of nearly all RNA polymerase II-dependent genes. Mediator functions as a bridge to convey information from gene-specific regulatory proteins to the basal RNA polymerase II transcription machinery. Mediator is recruited to promoters by direct interactions with regulatory proteins and serves as a scaffold for the assembly of a functional preinitiation complex with RNA polymerase II and the general transcription factors.</text>
</comment>
<keyword evidence="6 7" id="KW-0539">Nucleus</keyword>
<gene>
    <name evidence="7" type="primary">MED9</name>
    <name evidence="8" type="ORF">M0811_09853</name>
</gene>
<evidence type="ECO:0000256" key="2">
    <source>
        <dbReference type="ARBA" id="ARBA00008089"/>
    </source>
</evidence>
<evidence type="ECO:0000256" key="1">
    <source>
        <dbReference type="ARBA" id="ARBA00004123"/>
    </source>
</evidence>
<comment type="subcellular location">
    <subcellularLocation>
        <location evidence="1 7">Nucleus</location>
    </subcellularLocation>
</comment>
<dbReference type="InterPro" id="IPR011425">
    <property type="entry name" value="Med9"/>
</dbReference>
<keyword evidence="9" id="KW-1185">Reference proteome</keyword>
<proteinExistence type="inferred from homology"/>
<name>A0A9Q0R9Z5_ANAIG</name>
<protein>
    <recommendedName>
        <fullName evidence="7">Mediator of RNA polymerase II transcription subunit 9</fullName>
    </recommendedName>
    <alternativeName>
        <fullName evidence="7">Mediator complex subunit 9</fullName>
    </alternativeName>
</protein>
<dbReference type="AlphaFoldDB" id="A0A9Q0R9Z5"/>
<sequence>MEFEQNFQLLPKVLKILEKIENNSTVEVAKAVQIFDEKIEKCFSILESSPELKITREEQLELLDQKKKILQKKTELCEKYQHFPKLLQFISCTNFATLPNEAENNMEIEEKNNSNSNLN</sequence>
<evidence type="ECO:0000256" key="5">
    <source>
        <dbReference type="ARBA" id="ARBA00023163"/>
    </source>
</evidence>
<evidence type="ECO:0000256" key="6">
    <source>
        <dbReference type="ARBA" id="ARBA00023242"/>
    </source>
</evidence>
<comment type="subunit">
    <text evidence="7">Component of the Mediator complex.</text>
</comment>
<keyword evidence="3 7" id="KW-0805">Transcription regulation</keyword>
<comment type="caution">
    <text evidence="8">The sequence shown here is derived from an EMBL/GenBank/DDBJ whole genome shotgun (WGS) entry which is preliminary data.</text>
</comment>
<dbReference type="Proteomes" id="UP001149090">
    <property type="component" value="Unassembled WGS sequence"/>
</dbReference>